<proteinExistence type="predicted"/>
<dbReference type="GO" id="GO:0000785">
    <property type="term" value="C:chromatin"/>
    <property type="evidence" value="ECO:0007669"/>
    <property type="project" value="TreeGrafter"/>
</dbReference>
<dbReference type="GO" id="GO:0032454">
    <property type="term" value="F:histone H3K9 demethylase activity"/>
    <property type="evidence" value="ECO:0007669"/>
    <property type="project" value="InterPro"/>
</dbReference>
<dbReference type="GO" id="GO:0031490">
    <property type="term" value="F:chromatin DNA binding"/>
    <property type="evidence" value="ECO:0007669"/>
    <property type="project" value="TreeGrafter"/>
</dbReference>
<keyword evidence="3" id="KW-0539">Nucleus</keyword>
<dbReference type="Proteomes" id="UP000243308">
    <property type="component" value="Unassembled WGS sequence"/>
</dbReference>
<protein>
    <recommendedName>
        <fullName evidence="7">JmjC domain-containing protein</fullName>
    </recommendedName>
</protein>
<feature type="compositionally biased region" description="Basic and acidic residues" evidence="4">
    <location>
        <begin position="71"/>
        <end position="87"/>
    </location>
</feature>
<evidence type="ECO:0000256" key="2">
    <source>
        <dbReference type="ARBA" id="ARBA00022723"/>
    </source>
</evidence>
<dbReference type="EMBL" id="KN042432">
    <property type="protein sequence ID" value="KFH62351.1"/>
    <property type="molecule type" value="Genomic_DNA"/>
</dbReference>
<dbReference type="GO" id="GO:0003712">
    <property type="term" value="F:transcription coregulator activity"/>
    <property type="evidence" value="ECO:0007669"/>
    <property type="project" value="TreeGrafter"/>
</dbReference>
<dbReference type="PANTHER" id="PTHR12549">
    <property type="entry name" value="JMJC DOMAIN-CONTAINING HISTONE DEMETHYLATION PROTEIN"/>
    <property type="match status" value="1"/>
</dbReference>
<organism evidence="5 6">
    <name type="scientific">Podila verticillata NRRL 6337</name>
    <dbReference type="NCBI Taxonomy" id="1069443"/>
    <lineage>
        <taxon>Eukaryota</taxon>
        <taxon>Fungi</taxon>
        <taxon>Fungi incertae sedis</taxon>
        <taxon>Mucoromycota</taxon>
        <taxon>Mortierellomycotina</taxon>
        <taxon>Mortierellomycetes</taxon>
        <taxon>Mortierellales</taxon>
        <taxon>Mortierellaceae</taxon>
        <taxon>Podila</taxon>
    </lineage>
</organism>
<dbReference type="Gene3D" id="2.60.120.650">
    <property type="entry name" value="Cupin"/>
    <property type="match status" value="1"/>
</dbReference>
<feature type="compositionally biased region" description="Basic and acidic residues" evidence="4">
    <location>
        <begin position="52"/>
        <end position="64"/>
    </location>
</feature>
<evidence type="ECO:0000313" key="5">
    <source>
        <dbReference type="EMBL" id="KFH62351.1"/>
    </source>
</evidence>
<dbReference type="GO" id="GO:0006357">
    <property type="term" value="P:regulation of transcription by RNA polymerase II"/>
    <property type="evidence" value="ECO:0007669"/>
    <property type="project" value="TreeGrafter"/>
</dbReference>
<comment type="subcellular location">
    <subcellularLocation>
        <location evidence="1">Nucleus</location>
    </subcellularLocation>
</comment>
<feature type="region of interest" description="Disordered" evidence="4">
    <location>
        <begin position="1"/>
        <end position="112"/>
    </location>
</feature>
<accession>A0A086TK74</accession>
<dbReference type="InterPro" id="IPR045109">
    <property type="entry name" value="LSDs-like"/>
</dbReference>
<dbReference type="AlphaFoldDB" id="A0A086TK74"/>
<dbReference type="OrthoDB" id="1667110at2759"/>
<feature type="compositionally biased region" description="Polar residues" evidence="4">
    <location>
        <begin position="174"/>
        <end position="193"/>
    </location>
</feature>
<evidence type="ECO:0000313" key="6">
    <source>
        <dbReference type="Proteomes" id="UP000243308"/>
    </source>
</evidence>
<evidence type="ECO:0008006" key="7">
    <source>
        <dbReference type="Google" id="ProtNLM"/>
    </source>
</evidence>
<feature type="compositionally biased region" description="Polar residues" evidence="4">
    <location>
        <begin position="404"/>
        <end position="415"/>
    </location>
</feature>
<dbReference type="GO" id="GO:0000118">
    <property type="term" value="C:histone deacetylase complex"/>
    <property type="evidence" value="ECO:0007669"/>
    <property type="project" value="TreeGrafter"/>
</dbReference>
<sequence length="1066" mass="120008">MATTPEAIVAETADAESTSTPVLPCTCEGKDHLTSHDTSSSVHSGTAPRTEPLSKEKLQADEQRSAQVDAVEDKRSKEDTELEHQEELELEPTSKPVQQRLARTERPKRAAAKIASTALLKVARALSSVDTSEDSSSSPDIVQTTERHTKRKALEVVKKGRPAKRAPQEPVSRHSVSSLRESTTPPPDSNTQEADLGFEWPPRKIVLGPTPPKPFREPISFLQDRIQPYGSFDQAPPQEQITSDQRQAVDHQLTKIVRTDRKTGEIRYICQHPTHCTKKQKLVLETAFLAKQTRLLDYCRTKDPEQALKEDECGFVSALANCTAEVVKSYFSLRVDIEMGLLMYDKKGTLVEVKTSTSGPEGARIEASPFLTSTSADPSLADNHKSASMTHSREASAPWRTKGAATSRNPTIQSTDKPDPAYRSVTKSNHRITSARHNKLLLRSYAPLPIDTIPLPNIQAFEGTNVEGDSPSDDAWSPITPKDTELYNKPEQVEPKSSMSLDDSFGGNSVVNDGAIADADSTYILTHIGGLAKPLLESELIHLGSHGDENSQQGRGASLRLKDYISNSALIKPEFCCYCRACIFSAMFVCRHCAKTFCADCHASPKVLENSLCLKDVSHQREMLSVCGRYPVSILKPLAERLHRAHKTLPNRVTAPIAPHQHEFKASRRERATPRKNVTNNMILEYREPCRYHHADLYTLVFQEHWKQGDVLLLHYGSEDRFQSLNWDLYELVEQSGESTVHAIQCSPSQKMVQMNLDEYRKQGKVRSTSEKVVWKMEGWPSQDLDRVLPFHCLRLFEDLPLKEYTHPYGKYNLAKYMPADQGLTLGPKIYHGHGWGDQHVQKSGYGSMQLSCEPSDSLYVCVATSAPYRHMRSERDTVVVWDIFRAEDRARVEAFLRRTTGDNNNSRHRNRNKGNKIELMEPTDPFTNGNTYLDDEQLQQLYEETCGTGLGRCDRDIKNPEKREGVRPYRVEQVYSEVLMIPAGCLRQARYVYDATLVRMHFMSPERMNSTIDWMEDVTRRYNPARQAQAAGQKLTRHNSKYCESVPDTLQAKSVLLHSALAMLP</sequence>
<dbReference type="GO" id="GO:0046872">
    <property type="term" value="F:metal ion binding"/>
    <property type="evidence" value="ECO:0007669"/>
    <property type="project" value="UniProtKB-KW"/>
</dbReference>
<name>A0A086TK74_9FUNG</name>
<reference evidence="5 6" key="1">
    <citation type="submission" date="2011-02" db="EMBL/GenBank/DDBJ databases">
        <title>The Genome Sequence of Mortierella verticillata NRRL 6337.</title>
        <authorList>
            <consortium name="The Broad Institute Genome Sequencing Platform"/>
            <person name="Russ C."/>
            <person name="Cuomo C."/>
            <person name="Burger G."/>
            <person name="Gray M.W."/>
            <person name="Holland P.W.H."/>
            <person name="King N."/>
            <person name="Lang F.B.F."/>
            <person name="Roger A.J."/>
            <person name="Ruiz-Trillo I."/>
            <person name="Young S.K."/>
            <person name="Zeng Q."/>
            <person name="Gargeya S."/>
            <person name="Alvarado L."/>
            <person name="Berlin A."/>
            <person name="Chapman S.B."/>
            <person name="Chen Z."/>
            <person name="Freedman E."/>
            <person name="Gellesch M."/>
            <person name="Goldberg J."/>
            <person name="Griggs A."/>
            <person name="Gujja S."/>
            <person name="Heilman E."/>
            <person name="Heiman D."/>
            <person name="Howarth C."/>
            <person name="Mehta T."/>
            <person name="Neiman D."/>
            <person name="Pearson M."/>
            <person name="Roberts A."/>
            <person name="Saif S."/>
            <person name="Shea T."/>
            <person name="Shenoy N."/>
            <person name="Sisk P."/>
            <person name="Stolte C."/>
            <person name="Sykes S."/>
            <person name="White J."/>
            <person name="Yandava C."/>
            <person name="Haas B."/>
            <person name="Nusbaum C."/>
            <person name="Birren B."/>
        </authorList>
    </citation>
    <scope>NUCLEOTIDE SEQUENCE [LARGE SCALE GENOMIC DNA]</scope>
    <source>
        <strain evidence="5 6">NRRL 6337</strain>
    </source>
</reference>
<keyword evidence="2" id="KW-0479">Metal-binding</keyword>
<feature type="region of interest" description="Disordered" evidence="4">
    <location>
        <begin position="464"/>
        <end position="485"/>
    </location>
</feature>
<keyword evidence="6" id="KW-1185">Reference proteome</keyword>
<feature type="region of interest" description="Disordered" evidence="4">
    <location>
        <begin position="125"/>
        <end position="198"/>
    </location>
</feature>
<evidence type="ECO:0000256" key="1">
    <source>
        <dbReference type="ARBA" id="ARBA00004123"/>
    </source>
</evidence>
<feature type="region of interest" description="Disordered" evidence="4">
    <location>
        <begin position="357"/>
        <end position="430"/>
    </location>
</feature>
<feature type="compositionally biased region" description="Low complexity" evidence="4">
    <location>
        <begin position="127"/>
        <end position="140"/>
    </location>
</feature>
<evidence type="ECO:0000256" key="3">
    <source>
        <dbReference type="ARBA" id="ARBA00023242"/>
    </source>
</evidence>
<dbReference type="PANTHER" id="PTHR12549:SF38">
    <property type="entry name" value="JMJC DOMAIN-CONTAINING HISTONE DEMETHYLASE 2, ISOFORM A"/>
    <property type="match status" value="1"/>
</dbReference>
<evidence type="ECO:0000256" key="4">
    <source>
        <dbReference type="SAM" id="MobiDB-lite"/>
    </source>
</evidence>
<gene>
    <name evidence="5" type="ORF">MVEG_11561</name>
</gene>